<feature type="compositionally biased region" description="Basic and acidic residues" evidence="1">
    <location>
        <begin position="41"/>
        <end position="51"/>
    </location>
</feature>
<comment type="caution">
    <text evidence="2">The sequence shown here is derived from an EMBL/GenBank/DDBJ whole genome shotgun (WGS) entry which is preliminary data.</text>
</comment>
<dbReference type="Proteomes" id="UP000186817">
    <property type="component" value="Unassembled WGS sequence"/>
</dbReference>
<organism evidence="2 3">
    <name type="scientific">Symbiodinium microadriaticum</name>
    <name type="common">Dinoflagellate</name>
    <name type="synonym">Zooxanthella microadriatica</name>
    <dbReference type="NCBI Taxonomy" id="2951"/>
    <lineage>
        <taxon>Eukaryota</taxon>
        <taxon>Sar</taxon>
        <taxon>Alveolata</taxon>
        <taxon>Dinophyceae</taxon>
        <taxon>Suessiales</taxon>
        <taxon>Symbiodiniaceae</taxon>
        <taxon>Symbiodinium</taxon>
    </lineage>
</organism>
<feature type="compositionally biased region" description="Low complexity" evidence="1">
    <location>
        <begin position="1"/>
        <end position="14"/>
    </location>
</feature>
<accession>A0A1Q9F0E8</accession>
<evidence type="ECO:0000313" key="3">
    <source>
        <dbReference type="Proteomes" id="UP000186817"/>
    </source>
</evidence>
<protein>
    <submittedName>
        <fullName evidence="2">Uncharacterized protein</fullName>
    </submittedName>
</protein>
<gene>
    <name evidence="2" type="ORF">AK812_SmicGene2835</name>
</gene>
<proteinExistence type="predicted"/>
<dbReference type="AlphaFoldDB" id="A0A1Q9F0E8"/>
<dbReference type="EMBL" id="LSRX01000031">
    <property type="protein sequence ID" value="OLQ13206.1"/>
    <property type="molecule type" value="Genomic_DNA"/>
</dbReference>
<feature type="region of interest" description="Disordered" evidence="1">
    <location>
        <begin position="1"/>
        <end position="51"/>
    </location>
</feature>
<reference evidence="2 3" key="1">
    <citation type="submission" date="2016-02" db="EMBL/GenBank/DDBJ databases">
        <title>Genome analysis of coral dinoflagellate symbionts highlights evolutionary adaptations to a symbiotic lifestyle.</title>
        <authorList>
            <person name="Aranda M."/>
            <person name="Li Y."/>
            <person name="Liew Y.J."/>
            <person name="Baumgarten S."/>
            <person name="Simakov O."/>
            <person name="Wilson M."/>
            <person name="Piel J."/>
            <person name="Ashoor H."/>
            <person name="Bougouffa S."/>
            <person name="Bajic V.B."/>
            <person name="Ryu T."/>
            <person name="Ravasi T."/>
            <person name="Bayer T."/>
            <person name="Micklem G."/>
            <person name="Kim H."/>
            <person name="Bhak J."/>
            <person name="Lajeunesse T.C."/>
            <person name="Voolstra C.R."/>
        </authorList>
    </citation>
    <scope>NUCLEOTIDE SEQUENCE [LARGE SCALE GENOMIC DNA]</scope>
    <source>
        <strain evidence="2 3">CCMP2467</strain>
    </source>
</reference>
<name>A0A1Q9F0E8_SYMMI</name>
<sequence>MALGLLASSCSAGPSAPPRREAQGARKQHPSIENEEVDETVEVRRVSPEEEERRYWASMAGGLDLFSGVDPAEQADVKTSAKLTSVFCWPP</sequence>
<keyword evidence="3" id="KW-1185">Reference proteome</keyword>
<evidence type="ECO:0000256" key="1">
    <source>
        <dbReference type="SAM" id="MobiDB-lite"/>
    </source>
</evidence>
<evidence type="ECO:0000313" key="2">
    <source>
        <dbReference type="EMBL" id="OLQ13206.1"/>
    </source>
</evidence>